<evidence type="ECO:0000256" key="8">
    <source>
        <dbReference type="SAM" id="Phobius"/>
    </source>
</evidence>
<keyword evidence="8" id="KW-1133">Transmembrane helix</keyword>
<dbReference type="Pfam" id="PF04082">
    <property type="entry name" value="Fungal_trans"/>
    <property type="match status" value="1"/>
</dbReference>
<evidence type="ECO:0000256" key="1">
    <source>
        <dbReference type="ARBA" id="ARBA00004123"/>
    </source>
</evidence>
<feature type="region of interest" description="Disordered" evidence="7">
    <location>
        <begin position="100"/>
        <end position="125"/>
    </location>
</feature>
<dbReference type="GO" id="GO:0006351">
    <property type="term" value="P:DNA-templated transcription"/>
    <property type="evidence" value="ECO:0007669"/>
    <property type="project" value="InterPro"/>
</dbReference>
<keyword evidence="3" id="KW-0805">Transcription regulation</keyword>
<evidence type="ECO:0000256" key="5">
    <source>
        <dbReference type="ARBA" id="ARBA00023163"/>
    </source>
</evidence>
<dbReference type="GO" id="GO:0005634">
    <property type="term" value="C:nucleus"/>
    <property type="evidence" value="ECO:0007669"/>
    <property type="project" value="UniProtKB-SubCell"/>
</dbReference>
<dbReference type="Gene3D" id="4.10.240.10">
    <property type="entry name" value="Zn(2)-C6 fungal-type DNA-binding domain"/>
    <property type="match status" value="1"/>
</dbReference>
<evidence type="ECO:0000256" key="3">
    <source>
        <dbReference type="ARBA" id="ARBA00023015"/>
    </source>
</evidence>
<name>A0A1L9SDJ4_9EURO</name>
<feature type="transmembrane region" description="Helical" evidence="8">
    <location>
        <begin position="522"/>
        <end position="543"/>
    </location>
</feature>
<evidence type="ECO:0000259" key="9">
    <source>
        <dbReference type="PROSITE" id="PS50048"/>
    </source>
</evidence>
<dbReference type="GO" id="GO:0008270">
    <property type="term" value="F:zinc ion binding"/>
    <property type="evidence" value="ECO:0007669"/>
    <property type="project" value="InterPro"/>
</dbReference>
<keyword evidence="2" id="KW-0479">Metal-binding</keyword>
<keyword evidence="11" id="KW-1185">Reference proteome</keyword>
<dbReference type="GeneID" id="34616105"/>
<comment type="subcellular location">
    <subcellularLocation>
        <location evidence="1">Nucleus</location>
    </subcellularLocation>
</comment>
<dbReference type="PROSITE" id="PS00463">
    <property type="entry name" value="ZN2_CY6_FUNGAL_1"/>
    <property type="match status" value="1"/>
</dbReference>
<dbReference type="CDD" id="cd12148">
    <property type="entry name" value="fungal_TF_MHR"/>
    <property type="match status" value="1"/>
</dbReference>
<protein>
    <recommendedName>
        <fullName evidence="9">Zn(2)-C6 fungal-type domain-containing protein</fullName>
    </recommendedName>
</protein>
<dbReference type="EMBL" id="KV878345">
    <property type="protein sequence ID" value="OJJ45251.1"/>
    <property type="molecule type" value="Genomic_DNA"/>
</dbReference>
<dbReference type="Proteomes" id="UP000184188">
    <property type="component" value="Unassembled WGS sequence"/>
</dbReference>
<dbReference type="InterPro" id="IPR036864">
    <property type="entry name" value="Zn2-C6_fun-type_DNA-bd_sf"/>
</dbReference>
<dbReference type="PROSITE" id="PS50048">
    <property type="entry name" value="ZN2_CY6_FUNGAL_2"/>
    <property type="match status" value="1"/>
</dbReference>
<evidence type="ECO:0000256" key="4">
    <source>
        <dbReference type="ARBA" id="ARBA00023125"/>
    </source>
</evidence>
<keyword evidence="5" id="KW-0804">Transcription</keyword>
<dbReference type="InterPro" id="IPR050613">
    <property type="entry name" value="Sec_Metabolite_Reg"/>
</dbReference>
<dbReference type="Pfam" id="PF00172">
    <property type="entry name" value="Zn_clus"/>
    <property type="match status" value="1"/>
</dbReference>
<dbReference type="AlphaFoldDB" id="A0A1L9SDJ4"/>
<dbReference type="PANTHER" id="PTHR31001">
    <property type="entry name" value="UNCHARACTERIZED TRANSCRIPTIONAL REGULATORY PROTEIN"/>
    <property type="match status" value="1"/>
</dbReference>
<keyword evidence="6" id="KW-0539">Nucleus</keyword>
<dbReference type="OrthoDB" id="424974at2759"/>
<keyword evidence="8" id="KW-0472">Membrane</keyword>
<feature type="region of interest" description="Disordered" evidence="7">
    <location>
        <begin position="1"/>
        <end position="20"/>
    </location>
</feature>
<dbReference type="InterPro" id="IPR001138">
    <property type="entry name" value="Zn2Cys6_DnaBD"/>
</dbReference>
<keyword evidence="8" id="KW-0812">Transmembrane</keyword>
<sequence>MEEEEELNVQQDDESLPPSKYQVPRSCLHCHKRKVRCNKASPCSNCVRLRVPCRYPGPVQGKRRAGKTSISDVSERLARLERTLTALSLPGGAREAAAIVSRDRGIGSSNTESESSQSPSEGILIPGGSSTPYINDLLMSQVLEKERELQSAFRSQTDLSHHSATRATIFGHGLIFQPHRPAASVLDLYPTRWEATQLWQVYTNNVSPVVRILHIPSMQSVVFGAISNTKDIPHDLAALLFSIYFSAVTSLSPEEVATLLKMDRVSALLRYREGLETALCHASFLETPTLPALQAIVLYVTCLRAHHNGRSAWALNGLLIRTAQSMGLHRDGKQFNLTPLDAEIRRRLWWQIVGCDSRAAEDHGLYLDSGFEMYAADTQMPANIDDSDLSASTTVLPPDKPHWTETSISLMTCAMSKMLREVTRPPGERTQSAPQVLRDFKTRLYDVYLYKCDMNVPIQRASVLLGNLLILKVEFMVYQQALSRDTAENHPSSEAAEQALLAAVGCLEAHSKLVLDDLCRSFLWLLTTYIPYYVLTYILWHLCVHPGCANLERAWTAVDISFYQIEHLTSTPMPGPKWAILRHLKDKANQLRRQAENKPCGDAAQVLPDRGAPRDGIPEDSLDPLHWDIDPMLFTDWSDFAQTFNMQYFDTHI</sequence>
<dbReference type="RefSeq" id="XP_022579761.1">
    <property type="nucleotide sequence ID" value="XM_022729641.1"/>
</dbReference>
<dbReference type="SMART" id="SM00066">
    <property type="entry name" value="GAL4"/>
    <property type="match status" value="1"/>
</dbReference>
<feature type="compositionally biased region" description="Low complexity" evidence="7">
    <location>
        <begin position="108"/>
        <end position="121"/>
    </location>
</feature>
<keyword evidence="4" id="KW-0238">DNA-binding</keyword>
<dbReference type="GO" id="GO:0000981">
    <property type="term" value="F:DNA-binding transcription factor activity, RNA polymerase II-specific"/>
    <property type="evidence" value="ECO:0007669"/>
    <property type="project" value="InterPro"/>
</dbReference>
<dbReference type="SUPFAM" id="SSF57701">
    <property type="entry name" value="Zn2/Cys6 DNA-binding domain"/>
    <property type="match status" value="1"/>
</dbReference>
<organism evidence="10 11">
    <name type="scientific">Penicilliopsis zonata CBS 506.65</name>
    <dbReference type="NCBI Taxonomy" id="1073090"/>
    <lineage>
        <taxon>Eukaryota</taxon>
        <taxon>Fungi</taxon>
        <taxon>Dikarya</taxon>
        <taxon>Ascomycota</taxon>
        <taxon>Pezizomycotina</taxon>
        <taxon>Eurotiomycetes</taxon>
        <taxon>Eurotiomycetidae</taxon>
        <taxon>Eurotiales</taxon>
        <taxon>Aspergillaceae</taxon>
        <taxon>Penicilliopsis</taxon>
    </lineage>
</organism>
<dbReference type="VEuPathDB" id="FungiDB:ASPZODRAFT_70052"/>
<gene>
    <name evidence="10" type="ORF">ASPZODRAFT_70052</name>
</gene>
<evidence type="ECO:0000256" key="7">
    <source>
        <dbReference type="SAM" id="MobiDB-lite"/>
    </source>
</evidence>
<evidence type="ECO:0000313" key="11">
    <source>
        <dbReference type="Proteomes" id="UP000184188"/>
    </source>
</evidence>
<dbReference type="SMART" id="SM00906">
    <property type="entry name" value="Fungal_trans"/>
    <property type="match status" value="1"/>
</dbReference>
<evidence type="ECO:0000313" key="10">
    <source>
        <dbReference type="EMBL" id="OJJ45251.1"/>
    </source>
</evidence>
<dbReference type="InterPro" id="IPR007219">
    <property type="entry name" value="XnlR_reg_dom"/>
</dbReference>
<dbReference type="STRING" id="1073090.A0A1L9SDJ4"/>
<proteinExistence type="predicted"/>
<evidence type="ECO:0000256" key="6">
    <source>
        <dbReference type="ARBA" id="ARBA00023242"/>
    </source>
</evidence>
<dbReference type="CDD" id="cd00067">
    <property type="entry name" value="GAL4"/>
    <property type="match status" value="1"/>
</dbReference>
<feature type="compositionally biased region" description="Acidic residues" evidence="7">
    <location>
        <begin position="1"/>
        <end position="15"/>
    </location>
</feature>
<evidence type="ECO:0000256" key="2">
    <source>
        <dbReference type="ARBA" id="ARBA00022723"/>
    </source>
</evidence>
<dbReference type="PANTHER" id="PTHR31001:SF57">
    <property type="entry name" value="ZN(II)2CYS6 TRANSCRIPTION FACTOR (EUROFUNG)"/>
    <property type="match status" value="1"/>
</dbReference>
<reference evidence="11" key="1">
    <citation type="journal article" date="2017" name="Genome Biol.">
        <title>Comparative genomics reveals high biological diversity and specific adaptations in the industrially and medically important fungal genus Aspergillus.</title>
        <authorList>
            <person name="de Vries R.P."/>
            <person name="Riley R."/>
            <person name="Wiebenga A."/>
            <person name="Aguilar-Osorio G."/>
            <person name="Amillis S."/>
            <person name="Uchima C.A."/>
            <person name="Anderluh G."/>
            <person name="Asadollahi M."/>
            <person name="Askin M."/>
            <person name="Barry K."/>
            <person name="Battaglia E."/>
            <person name="Bayram O."/>
            <person name="Benocci T."/>
            <person name="Braus-Stromeyer S.A."/>
            <person name="Caldana C."/>
            <person name="Canovas D."/>
            <person name="Cerqueira G.C."/>
            <person name="Chen F."/>
            <person name="Chen W."/>
            <person name="Choi C."/>
            <person name="Clum A."/>
            <person name="Dos Santos R.A."/>
            <person name="Damasio A.R."/>
            <person name="Diallinas G."/>
            <person name="Emri T."/>
            <person name="Fekete E."/>
            <person name="Flipphi M."/>
            <person name="Freyberg S."/>
            <person name="Gallo A."/>
            <person name="Gournas C."/>
            <person name="Habgood R."/>
            <person name="Hainaut M."/>
            <person name="Harispe M.L."/>
            <person name="Henrissat B."/>
            <person name="Hilden K.S."/>
            <person name="Hope R."/>
            <person name="Hossain A."/>
            <person name="Karabika E."/>
            <person name="Karaffa L."/>
            <person name="Karanyi Z."/>
            <person name="Krasevec N."/>
            <person name="Kuo A."/>
            <person name="Kusch H."/>
            <person name="LaButti K."/>
            <person name="Lagendijk E.L."/>
            <person name="Lapidus A."/>
            <person name="Levasseur A."/>
            <person name="Lindquist E."/>
            <person name="Lipzen A."/>
            <person name="Logrieco A.F."/>
            <person name="MacCabe A."/>
            <person name="Maekelae M.R."/>
            <person name="Malavazi I."/>
            <person name="Melin P."/>
            <person name="Meyer V."/>
            <person name="Mielnichuk N."/>
            <person name="Miskei M."/>
            <person name="Molnar A.P."/>
            <person name="Mule G."/>
            <person name="Ngan C.Y."/>
            <person name="Orejas M."/>
            <person name="Orosz E."/>
            <person name="Ouedraogo J.P."/>
            <person name="Overkamp K.M."/>
            <person name="Park H.-S."/>
            <person name="Perrone G."/>
            <person name="Piumi F."/>
            <person name="Punt P.J."/>
            <person name="Ram A.F."/>
            <person name="Ramon A."/>
            <person name="Rauscher S."/>
            <person name="Record E."/>
            <person name="Riano-Pachon D.M."/>
            <person name="Robert V."/>
            <person name="Roehrig J."/>
            <person name="Ruller R."/>
            <person name="Salamov A."/>
            <person name="Salih N.S."/>
            <person name="Samson R.A."/>
            <person name="Sandor E."/>
            <person name="Sanguinetti M."/>
            <person name="Schuetze T."/>
            <person name="Sepcic K."/>
            <person name="Shelest E."/>
            <person name="Sherlock G."/>
            <person name="Sophianopoulou V."/>
            <person name="Squina F.M."/>
            <person name="Sun H."/>
            <person name="Susca A."/>
            <person name="Todd R.B."/>
            <person name="Tsang A."/>
            <person name="Unkles S.E."/>
            <person name="van de Wiele N."/>
            <person name="van Rossen-Uffink D."/>
            <person name="Oliveira J.V."/>
            <person name="Vesth T.C."/>
            <person name="Visser J."/>
            <person name="Yu J.-H."/>
            <person name="Zhou M."/>
            <person name="Andersen M.R."/>
            <person name="Archer D.B."/>
            <person name="Baker S.E."/>
            <person name="Benoit I."/>
            <person name="Brakhage A.A."/>
            <person name="Braus G.H."/>
            <person name="Fischer R."/>
            <person name="Frisvad J.C."/>
            <person name="Goldman G.H."/>
            <person name="Houbraken J."/>
            <person name="Oakley B."/>
            <person name="Pocsi I."/>
            <person name="Scazzocchio C."/>
            <person name="Seiboth B."/>
            <person name="vanKuyk P.A."/>
            <person name="Wortman J."/>
            <person name="Dyer P.S."/>
            <person name="Grigoriev I.V."/>
        </authorList>
    </citation>
    <scope>NUCLEOTIDE SEQUENCE [LARGE SCALE GENOMIC DNA]</scope>
    <source>
        <strain evidence="11">CBS 506.65</strain>
    </source>
</reference>
<dbReference type="GO" id="GO:0003677">
    <property type="term" value="F:DNA binding"/>
    <property type="evidence" value="ECO:0007669"/>
    <property type="project" value="UniProtKB-KW"/>
</dbReference>
<feature type="domain" description="Zn(2)-C6 fungal-type" evidence="9">
    <location>
        <begin position="26"/>
        <end position="55"/>
    </location>
</feature>
<accession>A0A1L9SDJ4</accession>